<dbReference type="InterPro" id="IPR023296">
    <property type="entry name" value="Glyco_hydro_beta-prop_sf"/>
</dbReference>
<dbReference type="Pfam" id="PF04616">
    <property type="entry name" value="Glyco_hydro_43"/>
    <property type="match status" value="1"/>
</dbReference>
<evidence type="ECO:0000313" key="7">
    <source>
        <dbReference type="Proteomes" id="UP000469763"/>
    </source>
</evidence>
<name>A0A7K3TJD3_9BIFI</name>
<accession>A0A7K3TJD3</accession>
<organism evidence="6 7">
    <name type="scientific">Bifidobacterium avesanii</name>
    <dbReference type="NCBI Taxonomy" id="1798157"/>
    <lineage>
        <taxon>Bacteria</taxon>
        <taxon>Bacillati</taxon>
        <taxon>Actinomycetota</taxon>
        <taxon>Actinomycetes</taxon>
        <taxon>Bifidobacteriales</taxon>
        <taxon>Bifidobacteriaceae</taxon>
        <taxon>Bifidobacterium</taxon>
    </lineage>
</organism>
<evidence type="ECO:0000256" key="4">
    <source>
        <dbReference type="ARBA" id="ARBA00023295"/>
    </source>
</evidence>
<keyword evidence="4 5" id="KW-0326">Glycosidase</keyword>
<dbReference type="InterPro" id="IPR006710">
    <property type="entry name" value="Glyco_hydro_43"/>
</dbReference>
<dbReference type="RefSeq" id="WP_152350906.1">
    <property type="nucleotide sequence ID" value="NZ_WBSN01000017.1"/>
</dbReference>
<comment type="caution">
    <text evidence="6">The sequence shown here is derived from an EMBL/GenBank/DDBJ whole genome shotgun (WGS) entry which is preliminary data.</text>
</comment>
<dbReference type="GO" id="GO:0004553">
    <property type="term" value="F:hydrolase activity, hydrolyzing O-glycosyl compounds"/>
    <property type="evidence" value="ECO:0007669"/>
    <property type="project" value="InterPro"/>
</dbReference>
<dbReference type="EMBL" id="WHZY01000017">
    <property type="protein sequence ID" value="NEG79131.1"/>
    <property type="molecule type" value="Genomic_DNA"/>
</dbReference>
<dbReference type="Proteomes" id="UP000469763">
    <property type="component" value="Unassembled WGS sequence"/>
</dbReference>
<dbReference type="InterPro" id="IPR050727">
    <property type="entry name" value="GH43_arabinanases"/>
</dbReference>
<keyword evidence="7" id="KW-1185">Reference proteome</keyword>
<dbReference type="SUPFAM" id="SSF75005">
    <property type="entry name" value="Arabinanase/levansucrase/invertase"/>
    <property type="match status" value="2"/>
</dbReference>
<evidence type="ECO:0000256" key="1">
    <source>
        <dbReference type="ARBA" id="ARBA00004834"/>
    </source>
</evidence>
<evidence type="ECO:0000256" key="3">
    <source>
        <dbReference type="ARBA" id="ARBA00022801"/>
    </source>
</evidence>
<dbReference type="PANTHER" id="PTHR43301:SF3">
    <property type="entry name" value="ARABINAN ENDO-1,5-ALPHA-L-ARABINOSIDASE A-RELATED"/>
    <property type="match status" value="1"/>
</dbReference>
<dbReference type="GO" id="GO:0005975">
    <property type="term" value="P:carbohydrate metabolic process"/>
    <property type="evidence" value="ECO:0007669"/>
    <property type="project" value="InterPro"/>
</dbReference>
<dbReference type="OrthoDB" id="9758923at2"/>
<protein>
    <submittedName>
        <fullName evidence="6">Family 43 glycosylhydrolase</fullName>
    </submittedName>
</protein>
<evidence type="ECO:0000256" key="5">
    <source>
        <dbReference type="RuleBase" id="RU361187"/>
    </source>
</evidence>
<evidence type="ECO:0000313" key="6">
    <source>
        <dbReference type="EMBL" id="NEG79131.1"/>
    </source>
</evidence>
<gene>
    <name evidence="6" type="ORF">GFD22_09150</name>
</gene>
<dbReference type="AlphaFoldDB" id="A0A7K3TJD3"/>
<comment type="similarity">
    <text evidence="2 5">Belongs to the glycosyl hydrolase 43 family.</text>
</comment>
<evidence type="ECO:0000256" key="2">
    <source>
        <dbReference type="ARBA" id="ARBA00009865"/>
    </source>
</evidence>
<comment type="pathway">
    <text evidence="1">Glycan metabolism; L-arabinan degradation.</text>
</comment>
<dbReference type="CDD" id="cd08983">
    <property type="entry name" value="GH43_Bt3655-like"/>
    <property type="match status" value="1"/>
</dbReference>
<reference evidence="6 7" key="1">
    <citation type="submission" date="2019-10" db="EMBL/GenBank/DDBJ databases">
        <title>Bifidobacterium from non-human primates.</title>
        <authorList>
            <person name="Modesto M."/>
        </authorList>
    </citation>
    <scope>NUCLEOTIDE SEQUENCE [LARGE SCALE GENOMIC DNA]</scope>
    <source>
        <strain evidence="6 7">TREC</strain>
    </source>
</reference>
<dbReference type="PANTHER" id="PTHR43301">
    <property type="entry name" value="ARABINAN ENDO-1,5-ALPHA-L-ARABINOSIDASE"/>
    <property type="match status" value="1"/>
</dbReference>
<dbReference type="Gene3D" id="2.115.10.20">
    <property type="entry name" value="Glycosyl hydrolase domain, family 43"/>
    <property type="match status" value="1"/>
</dbReference>
<keyword evidence="3 5" id="KW-0378">Hydrolase</keyword>
<sequence>MSGSPLENAVNTANTTNGAPTTAYLFAYFTGQEQRHSDEQIYFAVSRDGAHWEDLTADGHPVLESRIGEKGVRDPYLLRRHDDSGFVLIATDLSIHARGGWGHSYSTVNGSTGLIVWESADLVHWSNARLVDVASRIPGAGMAWAPEAVWDEDRGQYIVFWSTAANGEFGSPLSNVKGSTTNVYYATTTDFSVFSDPVRWIDVEHSIIDTTMLRADDGWWYRASKDDRIVIERTRNPYAVTESIEVRDDPRQWSLVGSLQSIFGNDHYSARYLEGPELFRYNDADVRTVNSRRMAYGLMADQYHESRGYLPFRCADLASADPADWQPADDVDFGPLKKRHGTILPITEAEYRAVIAAFKR</sequence>
<proteinExistence type="inferred from homology"/>